<protein>
    <submittedName>
        <fullName evidence="2">OprO/OprP family phosphate-selective porin</fullName>
    </submittedName>
</protein>
<dbReference type="Pfam" id="PF07396">
    <property type="entry name" value="Porin_O_P"/>
    <property type="match status" value="1"/>
</dbReference>
<dbReference type="RefSeq" id="WP_317902913.1">
    <property type="nucleotide sequence ID" value="NZ_JAIRBC010000020.1"/>
</dbReference>
<gene>
    <name evidence="2" type="ORF">K8352_13515</name>
</gene>
<dbReference type="InterPro" id="IPR023614">
    <property type="entry name" value="Porin_dom_sf"/>
</dbReference>
<keyword evidence="3" id="KW-1185">Reference proteome</keyword>
<dbReference type="Proteomes" id="UP001200642">
    <property type="component" value="Unassembled WGS sequence"/>
</dbReference>
<feature type="signal peptide" evidence="1">
    <location>
        <begin position="1"/>
        <end position="19"/>
    </location>
</feature>
<proteinExistence type="predicted"/>
<dbReference type="AlphaFoldDB" id="A0AAE3EXV9"/>
<dbReference type="EMBL" id="JAIRBC010000020">
    <property type="protein sequence ID" value="MCG2461771.1"/>
    <property type="molecule type" value="Genomic_DNA"/>
</dbReference>
<feature type="chain" id="PRO_5041939447" evidence="1">
    <location>
        <begin position="20"/>
        <end position="389"/>
    </location>
</feature>
<keyword evidence="1" id="KW-0732">Signal</keyword>
<comment type="caution">
    <text evidence="2">The sequence shown here is derived from an EMBL/GenBank/DDBJ whole genome shotgun (WGS) entry which is preliminary data.</text>
</comment>
<dbReference type="SUPFAM" id="SSF56935">
    <property type="entry name" value="Porins"/>
    <property type="match status" value="1"/>
</dbReference>
<organism evidence="2 3">
    <name type="scientific">Cerina litoralis</name>
    <dbReference type="NCBI Taxonomy" id="2874477"/>
    <lineage>
        <taxon>Bacteria</taxon>
        <taxon>Pseudomonadati</taxon>
        <taxon>Bacteroidota</taxon>
        <taxon>Flavobacteriia</taxon>
        <taxon>Flavobacteriales</taxon>
        <taxon>Flavobacteriaceae</taxon>
        <taxon>Cerina</taxon>
    </lineage>
</organism>
<reference evidence="2" key="1">
    <citation type="submission" date="2023-02" db="EMBL/GenBank/DDBJ databases">
        <title>Genome of Flavobacteriaceae gen. nov. sp. strain F89.</title>
        <authorList>
            <person name="Wang Y."/>
        </authorList>
    </citation>
    <scope>NUCLEOTIDE SEQUENCE</scope>
    <source>
        <strain evidence="2">F89</strain>
    </source>
</reference>
<name>A0AAE3EXV9_9FLAO</name>
<evidence type="ECO:0000256" key="1">
    <source>
        <dbReference type="SAM" id="SignalP"/>
    </source>
</evidence>
<accession>A0AAE3EXV9</accession>
<evidence type="ECO:0000313" key="3">
    <source>
        <dbReference type="Proteomes" id="UP001200642"/>
    </source>
</evidence>
<dbReference type="Gene3D" id="2.40.160.10">
    <property type="entry name" value="Porin"/>
    <property type="match status" value="1"/>
</dbReference>
<dbReference type="InterPro" id="IPR010870">
    <property type="entry name" value="Porin_O/P"/>
</dbReference>
<sequence>MIRHTIFVIALLLSTFLMGQVPQDSTLANPQYQQSTAQRILTNTKGNPLTLGGYGEVKYRQPIGANGELDVHRLVLMLGYRFNDKVQFFSEIEFEHAEKVEVEQAFVNYNVANNFNLRAGLMLVPMGIINLYHEPTTFNGVDRPGVDKYIVPTTWREIGIGFSGKINSVSLSYEAYLFNGIKSIEADGTGLIGGSSGLRNGRQNGGKATMDKPNLSMKADYYGLPGLKLGLAGYFGRTEAPDDIRNVPGADVGVAMVGLDARYVYNRFSARGELIYTALNDTEAYNDLTGQDLGSALFGWYTEAAYNLMPQKNKQKLDAFVRYEQYDTNAKTAGTLVANDAYNRNDVTLGLSYHITPGVVFKGDYRIYDNAVENNDLKNQVNFGVGVWF</sequence>
<evidence type="ECO:0000313" key="2">
    <source>
        <dbReference type="EMBL" id="MCG2461771.1"/>
    </source>
</evidence>